<name>A0A139SM18_9BACT</name>
<accession>A0A139SM18</accession>
<protein>
    <submittedName>
        <fullName evidence="1">Uncharacterized protein</fullName>
    </submittedName>
</protein>
<dbReference type="Proteomes" id="UP000071392">
    <property type="component" value="Unassembled WGS sequence"/>
</dbReference>
<gene>
    <name evidence="1" type="ORF">AXK12_05025</name>
</gene>
<proteinExistence type="predicted"/>
<dbReference type="AlphaFoldDB" id="A0A139SM18"/>
<organism evidence="1 2">
    <name type="scientific">Cephaloticoccus capnophilus</name>
    <dbReference type="NCBI Taxonomy" id="1548208"/>
    <lineage>
        <taxon>Bacteria</taxon>
        <taxon>Pseudomonadati</taxon>
        <taxon>Verrucomicrobiota</taxon>
        <taxon>Opitutia</taxon>
        <taxon>Opitutales</taxon>
        <taxon>Opitutaceae</taxon>
        <taxon>Cephaloticoccus</taxon>
    </lineage>
</organism>
<evidence type="ECO:0000313" key="2">
    <source>
        <dbReference type="Proteomes" id="UP000071392"/>
    </source>
</evidence>
<dbReference type="STRING" id="1548208.AXK12_05025"/>
<comment type="caution">
    <text evidence="1">The sequence shown here is derived from an EMBL/GenBank/DDBJ whole genome shotgun (WGS) entry which is preliminary data.</text>
</comment>
<dbReference type="EMBL" id="LSZP01000037">
    <property type="protein sequence ID" value="KXU35613.1"/>
    <property type="molecule type" value="Genomic_DNA"/>
</dbReference>
<keyword evidence="2" id="KW-1185">Reference proteome</keyword>
<reference evidence="1 2" key="1">
    <citation type="submission" date="2016-02" db="EMBL/GenBank/DDBJ databases">
        <authorList>
            <person name="Wen L."/>
            <person name="He K."/>
            <person name="Yang H."/>
        </authorList>
    </citation>
    <scope>NUCLEOTIDE SEQUENCE [LARGE SCALE GENOMIC DNA]</scope>
    <source>
        <strain evidence="1 2">CV41</strain>
    </source>
</reference>
<sequence>MLGFVIGAVFVLSLRRDPEVVYVREEVALPSPSPAAAAPPQEPDFTVLEAVFAEWQSYAVWDADVTEVALWDSDLGRYARFYEVLRAPSREGVAGGALTFYYRSIPALTRPVVTRGVSESLPLLFTEPDVLREAWLRQRDEETWSAIQESIRKLSAPRENE</sequence>
<evidence type="ECO:0000313" key="1">
    <source>
        <dbReference type="EMBL" id="KXU35613.1"/>
    </source>
</evidence>